<dbReference type="Pfam" id="PF13041">
    <property type="entry name" value="PPR_2"/>
    <property type="match status" value="2"/>
</dbReference>
<dbReference type="Pfam" id="PF01300">
    <property type="entry name" value="Sua5_yciO_yrdC"/>
    <property type="match status" value="1"/>
</dbReference>
<keyword evidence="2" id="KW-0677">Repeat</keyword>
<gene>
    <name evidence="6" type="ORF">F2Q69_00035893</name>
</gene>
<evidence type="ECO:0000256" key="4">
    <source>
        <dbReference type="SAM" id="MobiDB-lite"/>
    </source>
</evidence>
<comment type="caution">
    <text evidence="6">The sequence shown here is derived from an EMBL/GenBank/DDBJ whole genome shotgun (WGS) entry which is preliminary data.</text>
</comment>
<dbReference type="Gene3D" id="1.25.40.10">
    <property type="entry name" value="Tetratricopeptide repeat domain"/>
    <property type="match status" value="2"/>
</dbReference>
<dbReference type="Pfam" id="PF12854">
    <property type="entry name" value="PPR_1"/>
    <property type="match status" value="1"/>
</dbReference>
<feature type="repeat" description="PPR" evidence="3">
    <location>
        <begin position="265"/>
        <end position="299"/>
    </location>
</feature>
<protein>
    <recommendedName>
        <fullName evidence="1">Threonylcarbamoyl-AMP synthase</fullName>
    </recommendedName>
</protein>
<evidence type="ECO:0000259" key="5">
    <source>
        <dbReference type="PROSITE" id="PS51163"/>
    </source>
</evidence>
<feature type="repeat" description="PPR" evidence="3">
    <location>
        <begin position="230"/>
        <end position="264"/>
    </location>
</feature>
<dbReference type="InterPro" id="IPR002885">
    <property type="entry name" value="PPR_rpt"/>
</dbReference>
<dbReference type="GO" id="GO:0003725">
    <property type="term" value="F:double-stranded RNA binding"/>
    <property type="evidence" value="ECO:0007669"/>
    <property type="project" value="InterPro"/>
</dbReference>
<dbReference type="PROSITE" id="PS51163">
    <property type="entry name" value="YRDC"/>
    <property type="match status" value="1"/>
</dbReference>
<evidence type="ECO:0000313" key="6">
    <source>
        <dbReference type="EMBL" id="KAF3599911.1"/>
    </source>
</evidence>
<evidence type="ECO:0000256" key="3">
    <source>
        <dbReference type="PROSITE-ProRule" id="PRU00708"/>
    </source>
</evidence>
<evidence type="ECO:0000256" key="2">
    <source>
        <dbReference type="ARBA" id="ARBA00022737"/>
    </source>
</evidence>
<dbReference type="EMBL" id="QGKX02000004">
    <property type="protein sequence ID" value="KAF3599911.1"/>
    <property type="molecule type" value="Genomic_DNA"/>
</dbReference>
<accession>A0A8S9SER1</accession>
<organism evidence="6 7">
    <name type="scientific">Brassica cretica</name>
    <name type="common">Mustard</name>
    <dbReference type="NCBI Taxonomy" id="69181"/>
    <lineage>
        <taxon>Eukaryota</taxon>
        <taxon>Viridiplantae</taxon>
        <taxon>Streptophyta</taxon>
        <taxon>Embryophyta</taxon>
        <taxon>Tracheophyta</taxon>
        <taxon>Spermatophyta</taxon>
        <taxon>Magnoliopsida</taxon>
        <taxon>eudicotyledons</taxon>
        <taxon>Gunneridae</taxon>
        <taxon>Pentapetalae</taxon>
        <taxon>rosids</taxon>
        <taxon>malvids</taxon>
        <taxon>Brassicales</taxon>
        <taxon>Brassicaceae</taxon>
        <taxon>Brassiceae</taxon>
        <taxon>Brassica</taxon>
    </lineage>
</organism>
<dbReference type="Pfam" id="PF01535">
    <property type="entry name" value="PPR"/>
    <property type="match status" value="2"/>
</dbReference>
<feature type="non-terminal residue" evidence="6">
    <location>
        <position position="1"/>
    </location>
</feature>
<dbReference type="PANTHER" id="PTHR42828">
    <property type="entry name" value="DHBP SYNTHASE RIBB-LIKE ALPHA/BETA DOMAIN-CONTAINING PROTEIN"/>
    <property type="match status" value="1"/>
</dbReference>
<dbReference type="InterPro" id="IPR006070">
    <property type="entry name" value="Sua5-like_dom"/>
</dbReference>
<proteinExistence type="predicted"/>
<dbReference type="SUPFAM" id="SSF55821">
    <property type="entry name" value="YrdC/RibB"/>
    <property type="match status" value="1"/>
</dbReference>
<sequence length="699" mass="78338">PMIRRPINDSSAVSRYLTSPIFIFSRFLFSSSSSSSENNTHEPIISNRNPKSPFGSPTRIQKLIASQSDPLLAKEIFDYASQHPNFRHSQSSHLVLILKLGRSRHFNLIDDVLAKHRSSGYPVTGELFTYLIKVYAEAKLPEKAFKTFYKMIEFNFTPQPKHLNRILEVLVSHRGYLQKALVLFKSARLHGVMPNTRTYNVLMRAFCLNDDLSIAYKLFGKMLERDVVPDVESYRILIEGFCRKGQVNGATELLEDMLNKGFVPDRLSYTTLLNSLCRKTQLREAYKLLCRMKLKGCNPDIVHYNTMILGFCRQGRAMDARKVLEDMSSSCCSPDSVSYRTLIGGLCGQGMFEEGKKYLQEMISNGFSPHFSVSNCLVKGFCSFGKVEEACDVVELLDSFHGGDMAMRLPFPSTHRRIPTLPSFASFTPRRRNVAMASAKRSPKRLKYSTPRFTKEGEFVSIEVDPSGADSWKLEPVIELLKQGAVGVIPTDTVYAIVCDCKNHSAVERLRRIKKIESSKPLSILCRSLRDIDAYTMGFPRGDGHGHANVFRAVKQCLPGPYTFILTASKELPKQCVGYGTTSVKYASRKNVGVRISDDAVCQAILQAMDAPLICTSVKGPKENEWMIDPTIIGDTYGPEGLDFLVDGGVRVAEPSTIVDMTGPYPKVIREGKGPILPWMVVEEEDESSLRQDLIASET</sequence>
<dbReference type="PANTHER" id="PTHR42828:SF3">
    <property type="entry name" value="THREONYLCARBAMOYL-AMP SYNTHASE"/>
    <property type="match status" value="1"/>
</dbReference>
<feature type="repeat" description="PPR" evidence="3">
    <location>
        <begin position="124"/>
        <end position="158"/>
    </location>
</feature>
<dbReference type="PROSITE" id="PS51375">
    <property type="entry name" value="PPR"/>
    <property type="match status" value="6"/>
</dbReference>
<dbReference type="Proteomes" id="UP000712600">
    <property type="component" value="Unassembled WGS sequence"/>
</dbReference>
<dbReference type="InterPro" id="IPR052532">
    <property type="entry name" value="SUA5_domain"/>
</dbReference>
<dbReference type="AlphaFoldDB" id="A0A8S9SER1"/>
<reference evidence="6" key="1">
    <citation type="submission" date="2019-12" db="EMBL/GenBank/DDBJ databases">
        <title>Genome sequencing and annotation of Brassica cretica.</title>
        <authorList>
            <person name="Studholme D.J."/>
            <person name="Sarris P."/>
        </authorList>
    </citation>
    <scope>NUCLEOTIDE SEQUENCE</scope>
    <source>
        <strain evidence="6">PFS-109/04</strain>
        <tissue evidence="6">Leaf</tissue>
    </source>
</reference>
<evidence type="ECO:0000256" key="1">
    <source>
        <dbReference type="ARBA" id="ARBA00015492"/>
    </source>
</evidence>
<dbReference type="InterPro" id="IPR011990">
    <property type="entry name" value="TPR-like_helical_dom_sf"/>
</dbReference>
<feature type="repeat" description="PPR" evidence="3">
    <location>
        <begin position="300"/>
        <end position="334"/>
    </location>
</feature>
<name>A0A8S9SER1_BRACR</name>
<feature type="repeat" description="PPR" evidence="3">
    <location>
        <begin position="335"/>
        <end position="369"/>
    </location>
</feature>
<evidence type="ECO:0000313" key="7">
    <source>
        <dbReference type="Proteomes" id="UP000712600"/>
    </source>
</evidence>
<dbReference type="InterPro" id="IPR017945">
    <property type="entry name" value="DHBP_synth_RibB-like_a/b_dom"/>
</dbReference>
<feature type="region of interest" description="Disordered" evidence="4">
    <location>
        <begin position="37"/>
        <end position="56"/>
    </location>
</feature>
<dbReference type="NCBIfam" id="TIGR00756">
    <property type="entry name" value="PPR"/>
    <property type="match status" value="6"/>
</dbReference>
<dbReference type="NCBIfam" id="TIGR00057">
    <property type="entry name" value="L-threonylcarbamoyladenylate synthase"/>
    <property type="match status" value="1"/>
</dbReference>
<dbReference type="Gene3D" id="3.90.870.10">
    <property type="entry name" value="DHBP synthase"/>
    <property type="match status" value="1"/>
</dbReference>
<feature type="domain" description="YrdC-like" evidence="5">
    <location>
        <begin position="471"/>
        <end position="674"/>
    </location>
</feature>
<feature type="repeat" description="PPR" evidence="3">
    <location>
        <begin position="195"/>
        <end position="229"/>
    </location>
</feature>